<dbReference type="Proteomes" id="UP000037035">
    <property type="component" value="Unassembled WGS sequence"/>
</dbReference>
<evidence type="ECO:0000313" key="2">
    <source>
        <dbReference type="Proteomes" id="UP000037035"/>
    </source>
</evidence>
<protein>
    <submittedName>
        <fullName evidence="1">Uncharacterized protein</fullName>
    </submittedName>
</protein>
<dbReference type="AlphaFoldDB" id="A0A0L6V6D6"/>
<gene>
    <name evidence="1" type="ORF">VP01_2607g3</name>
</gene>
<dbReference type="EMBL" id="LAVV01007510">
    <property type="protein sequence ID" value="KNZ55700.1"/>
    <property type="molecule type" value="Genomic_DNA"/>
</dbReference>
<keyword evidence="2" id="KW-1185">Reference proteome</keyword>
<reference evidence="1 2" key="1">
    <citation type="submission" date="2015-08" db="EMBL/GenBank/DDBJ databases">
        <title>Next Generation Sequencing and Analysis of the Genome of Puccinia sorghi L Schw, the Causal Agent of Maize Common Rust.</title>
        <authorList>
            <person name="Rochi L."/>
            <person name="Burguener G."/>
            <person name="Darino M."/>
            <person name="Turjanski A."/>
            <person name="Kreff E."/>
            <person name="Dieguez M.J."/>
            <person name="Sacco F."/>
        </authorList>
    </citation>
    <scope>NUCLEOTIDE SEQUENCE [LARGE SCALE GENOMIC DNA]</scope>
    <source>
        <strain evidence="1 2">RO10H11247</strain>
    </source>
</reference>
<name>A0A0L6V6D6_9BASI</name>
<sequence>MPMLSGLSFAFVSSRRIKLLRNLRVPGANREGLTFYQLHQAARTSKSSFMEVLNEICMNPVFHFGGRYPQLPTPCHATNPTY</sequence>
<dbReference type="VEuPathDB" id="FungiDB:VP01_2607g3"/>
<proteinExistence type="predicted"/>
<organism evidence="1 2">
    <name type="scientific">Puccinia sorghi</name>
    <dbReference type="NCBI Taxonomy" id="27349"/>
    <lineage>
        <taxon>Eukaryota</taxon>
        <taxon>Fungi</taxon>
        <taxon>Dikarya</taxon>
        <taxon>Basidiomycota</taxon>
        <taxon>Pucciniomycotina</taxon>
        <taxon>Pucciniomycetes</taxon>
        <taxon>Pucciniales</taxon>
        <taxon>Pucciniaceae</taxon>
        <taxon>Puccinia</taxon>
    </lineage>
</organism>
<comment type="caution">
    <text evidence="1">The sequence shown here is derived from an EMBL/GenBank/DDBJ whole genome shotgun (WGS) entry which is preliminary data.</text>
</comment>
<accession>A0A0L6V6D6</accession>
<evidence type="ECO:0000313" key="1">
    <source>
        <dbReference type="EMBL" id="KNZ55700.1"/>
    </source>
</evidence>